<keyword evidence="2" id="KW-0223">Dioxygenase</keyword>
<keyword evidence="4" id="KW-0408">Iron</keyword>
<evidence type="ECO:0000256" key="3">
    <source>
        <dbReference type="ARBA" id="ARBA00023002"/>
    </source>
</evidence>
<organism evidence="5 6">
    <name type="scientific">Oceanisphaera marina</name>
    <dbReference type="NCBI Taxonomy" id="2017550"/>
    <lineage>
        <taxon>Bacteria</taxon>
        <taxon>Pseudomonadati</taxon>
        <taxon>Pseudomonadota</taxon>
        <taxon>Gammaproteobacteria</taxon>
        <taxon>Aeromonadales</taxon>
        <taxon>Aeromonadaceae</taxon>
        <taxon>Oceanisphaera</taxon>
    </lineage>
</organism>
<protein>
    <submittedName>
        <fullName evidence="5">Protein CsiD</fullName>
    </submittedName>
</protein>
<evidence type="ECO:0000313" key="5">
    <source>
        <dbReference type="EMBL" id="GGB35063.1"/>
    </source>
</evidence>
<reference evidence="6" key="1">
    <citation type="journal article" date="2019" name="Int. J. Syst. Evol. Microbiol.">
        <title>The Global Catalogue of Microorganisms (GCM) 10K type strain sequencing project: providing services to taxonomists for standard genome sequencing and annotation.</title>
        <authorList>
            <consortium name="The Broad Institute Genomics Platform"/>
            <consortium name="The Broad Institute Genome Sequencing Center for Infectious Disease"/>
            <person name="Wu L."/>
            <person name="Ma J."/>
        </authorList>
    </citation>
    <scope>NUCLEOTIDE SEQUENCE [LARGE SCALE GENOMIC DNA]</scope>
    <source>
        <strain evidence="6">CGMCC 1.15923</strain>
    </source>
</reference>
<keyword evidence="3" id="KW-0560">Oxidoreductase</keyword>
<dbReference type="EMBL" id="BMKE01000003">
    <property type="protein sequence ID" value="GGB35063.1"/>
    <property type="molecule type" value="Genomic_DNA"/>
</dbReference>
<dbReference type="InterPro" id="IPR042098">
    <property type="entry name" value="TauD-like_sf"/>
</dbReference>
<dbReference type="SUPFAM" id="SSF51197">
    <property type="entry name" value="Clavaminate synthase-like"/>
    <property type="match status" value="1"/>
</dbReference>
<dbReference type="RefSeq" id="WP_188628532.1">
    <property type="nucleotide sequence ID" value="NZ_BMKE01000003.1"/>
</dbReference>
<keyword evidence="1" id="KW-0479">Metal-binding</keyword>
<dbReference type="Proteomes" id="UP000646152">
    <property type="component" value="Unassembled WGS sequence"/>
</dbReference>
<evidence type="ECO:0000256" key="1">
    <source>
        <dbReference type="ARBA" id="ARBA00022723"/>
    </source>
</evidence>
<dbReference type="Pfam" id="PF08943">
    <property type="entry name" value="CsiD"/>
    <property type="match status" value="1"/>
</dbReference>
<dbReference type="NCBIfam" id="NF002814">
    <property type="entry name" value="PRK02963.1"/>
    <property type="match status" value="1"/>
</dbReference>
<comment type="caution">
    <text evidence="5">The sequence shown here is derived from an EMBL/GenBank/DDBJ whole genome shotgun (WGS) entry which is preliminary data.</text>
</comment>
<dbReference type="InterPro" id="IPR015038">
    <property type="entry name" value="GlaH"/>
</dbReference>
<name>A0ABQ1IDY5_9GAMM</name>
<keyword evidence="6" id="KW-1185">Reference proteome</keyword>
<accession>A0ABQ1IDY5</accession>
<dbReference type="Gene3D" id="3.60.130.10">
    <property type="entry name" value="Clavaminate synthase-like"/>
    <property type="match status" value="1"/>
</dbReference>
<evidence type="ECO:0000313" key="6">
    <source>
        <dbReference type="Proteomes" id="UP000646152"/>
    </source>
</evidence>
<gene>
    <name evidence="5" type="primary">csiD</name>
    <name evidence="5" type="ORF">GCM10011502_05160</name>
</gene>
<evidence type="ECO:0000256" key="2">
    <source>
        <dbReference type="ARBA" id="ARBA00022964"/>
    </source>
</evidence>
<sequence length="322" mass="36844">MSNVATADFTHHQYQGFTLAPSAQSRRLLELRFDAHTVQAFLDATAQWPIQALEYKSFLRFKVAQLLNDLCGQTLQPLLIDTLVNRETGGLLITPEGLNQVEQAEDMVKFTTAVAHLFGRSNFDAMSGQYYARFVVKNDDNSDSYLRQAHRVMELHNDGTFVEQDTDYVLMLKVDEQNIEGGNSLLLHLDDWEHLDRFYADAMAHRVMRWAAPPSKNTTKDVYHAVFDTDVSGQPIMAYIDQFVQPKDFDEGVWLADLSEALETSEHRLSVPVAPGSFLLINNHFWLHGRDKFVAHEGLRRELMRQRGYFTHAKTVRQPNQG</sequence>
<proteinExistence type="predicted"/>
<evidence type="ECO:0000256" key="4">
    <source>
        <dbReference type="ARBA" id="ARBA00023004"/>
    </source>
</evidence>